<evidence type="ECO:0000256" key="5">
    <source>
        <dbReference type="SAM" id="Phobius"/>
    </source>
</evidence>
<keyword evidence="4" id="KW-0411">Iron-sulfur</keyword>
<feature type="transmembrane region" description="Helical" evidence="5">
    <location>
        <begin position="95"/>
        <end position="114"/>
    </location>
</feature>
<keyword evidence="1" id="KW-0001">2Fe-2S</keyword>
<evidence type="ECO:0000256" key="4">
    <source>
        <dbReference type="ARBA" id="ARBA00023014"/>
    </source>
</evidence>
<protein>
    <recommendedName>
        <fullName evidence="6">Rieske domain-containing protein</fullName>
    </recommendedName>
</protein>
<dbReference type="GO" id="GO:0016705">
    <property type="term" value="F:oxidoreductase activity, acting on paired donors, with incorporation or reduction of molecular oxygen"/>
    <property type="evidence" value="ECO:0007669"/>
    <property type="project" value="UniProtKB-ARBA"/>
</dbReference>
<feature type="domain" description="Rieske" evidence="6">
    <location>
        <begin position="201"/>
        <end position="296"/>
    </location>
</feature>
<evidence type="ECO:0000256" key="3">
    <source>
        <dbReference type="ARBA" id="ARBA00023004"/>
    </source>
</evidence>
<name>A0A455T6B8_9CHLR</name>
<dbReference type="Pfam" id="PF09990">
    <property type="entry name" value="DUF2231"/>
    <property type="match status" value="1"/>
</dbReference>
<dbReference type="InterPro" id="IPR017941">
    <property type="entry name" value="Rieske_2Fe-2S"/>
</dbReference>
<dbReference type="PROSITE" id="PS51296">
    <property type="entry name" value="RIESKE"/>
    <property type="match status" value="1"/>
</dbReference>
<dbReference type="Gene3D" id="2.102.10.10">
    <property type="entry name" value="Rieske [2Fe-2S] iron-sulphur domain"/>
    <property type="match status" value="1"/>
</dbReference>
<dbReference type="CDD" id="cd03528">
    <property type="entry name" value="Rieske_RO_ferredoxin"/>
    <property type="match status" value="1"/>
</dbReference>
<evidence type="ECO:0000259" key="6">
    <source>
        <dbReference type="PROSITE" id="PS51296"/>
    </source>
</evidence>
<feature type="transmembrane region" description="Helical" evidence="5">
    <location>
        <begin position="126"/>
        <end position="150"/>
    </location>
</feature>
<dbReference type="EMBL" id="AP019377">
    <property type="protein sequence ID" value="BBH95132.1"/>
    <property type="molecule type" value="Genomic_DNA"/>
</dbReference>
<keyword evidence="5" id="KW-0472">Membrane</keyword>
<evidence type="ECO:0000256" key="1">
    <source>
        <dbReference type="ARBA" id="ARBA00022714"/>
    </source>
</evidence>
<keyword evidence="5" id="KW-1133">Transmembrane helix</keyword>
<evidence type="ECO:0000256" key="2">
    <source>
        <dbReference type="ARBA" id="ARBA00022723"/>
    </source>
</evidence>
<dbReference type="InterPro" id="IPR036922">
    <property type="entry name" value="Rieske_2Fe-2S_sf"/>
</dbReference>
<dbReference type="PANTHER" id="PTHR21496">
    <property type="entry name" value="FERREDOXIN-RELATED"/>
    <property type="match status" value="1"/>
</dbReference>
<keyword evidence="2" id="KW-0479">Metal-binding</keyword>
<dbReference type="Pfam" id="PF00355">
    <property type="entry name" value="Rieske"/>
    <property type="match status" value="1"/>
</dbReference>
<proteinExistence type="predicted"/>
<dbReference type="GO" id="GO:0046872">
    <property type="term" value="F:metal ion binding"/>
    <property type="evidence" value="ECO:0007669"/>
    <property type="project" value="UniProtKB-KW"/>
</dbReference>
<dbReference type="AlphaFoldDB" id="A0A455T6B8"/>
<sequence length="302" mass="32236">MSDTTHEPTPSTANVWQSVADRFGDSLQSLARVLTGGTQKPPRLLKSLLSGTPWGHPLHPAITDLPIGAWTLTVILDIIWLIAPVSNGWAARGALVSIIVGLIAALGALFTGLADWSDTYGAERTVGFYHGLLNTAAFLLYLISFILRLLSPTNESLVAAVLGFIGFVALLVAGYLGGDMVFVKGTNVNHTAWEAAGEDFEPVLPVSNVEEGHLYRVTVAGVPVLLLRRGEQYYAISATCPHAGGPLDEGTLDGDVVECPWHGSRFCVRDGRVLTGPATVPAPRYAVRVRNGQVELRRLGGH</sequence>
<dbReference type="PANTHER" id="PTHR21496:SF23">
    <property type="entry name" value="3-PHENYLPROPIONATE_CINNAMIC ACID DIOXYGENASE FERREDOXIN SUBUNIT"/>
    <property type="match status" value="1"/>
</dbReference>
<evidence type="ECO:0000313" key="7">
    <source>
        <dbReference type="EMBL" id="BBH95132.1"/>
    </source>
</evidence>
<dbReference type="InterPro" id="IPR019251">
    <property type="entry name" value="DUF2231_TM"/>
</dbReference>
<organism evidence="7">
    <name type="scientific">Thermogemmatispora argillosa</name>
    <dbReference type="NCBI Taxonomy" id="2045280"/>
    <lineage>
        <taxon>Bacteria</taxon>
        <taxon>Bacillati</taxon>
        <taxon>Chloroflexota</taxon>
        <taxon>Ktedonobacteria</taxon>
        <taxon>Thermogemmatisporales</taxon>
        <taxon>Thermogemmatisporaceae</taxon>
        <taxon>Thermogemmatispora</taxon>
    </lineage>
</organism>
<keyword evidence="5" id="KW-0812">Transmembrane</keyword>
<dbReference type="GO" id="GO:0051537">
    <property type="term" value="F:2 iron, 2 sulfur cluster binding"/>
    <property type="evidence" value="ECO:0007669"/>
    <property type="project" value="UniProtKB-KW"/>
</dbReference>
<dbReference type="SUPFAM" id="SSF50022">
    <property type="entry name" value="ISP domain"/>
    <property type="match status" value="1"/>
</dbReference>
<keyword evidence="3" id="KW-0408">Iron</keyword>
<accession>A0A455T6B8</accession>
<dbReference type="GO" id="GO:0004497">
    <property type="term" value="F:monooxygenase activity"/>
    <property type="evidence" value="ECO:0007669"/>
    <property type="project" value="UniProtKB-ARBA"/>
</dbReference>
<reference evidence="7" key="1">
    <citation type="submission" date="2018-12" db="EMBL/GenBank/DDBJ databases">
        <title>Novel natural products biosynthetic potential of the class Ktedonobacteria.</title>
        <authorList>
            <person name="Zheng Y."/>
            <person name="Saitou A."/>
            <person name="Wang C.M."/>
            <person name="Toyoda A."/>
            <person name="Minakuchi Y."/>
            <person name="Sekiguchi Y."/>
            <person name="Ueda K."/>
            <person name="Takano H."/>
            <person name="Sakai Y."/>
            <person name="Yokota A."/>
            <person name="Yabe S."/>
        </authorList>
    </citation>
    <scope>NUCLEOTIDE SEQUENCE</scope>
    <source>
        <strain evidence="7">A3-2</strain>
    </source>
</reference>
<feature type="transmembrane region" description="Helical" evidence="5">
    <location>
        <begin position="157"/>
        <end position="177"/>
    </location>
</feature>
<feature type="transmembrane region" description="Helical" evidence="5">
    <location>
        <begin position="65"/>
        <end position="83"/>
    </location>
</feature>
<gene>
    <name evidence="7" type="ORF">KTA_33310</name>
</gene>